<dbReference type="EMBL" id="MN448276">
    <property type="protein sequence ID" value="QFG74059.1"/>
    <property type="molecule type" value="Genomic_DNA"/>
</dbReference>
<proteinExistence type="predicted"/>
<evidence type="ECO:0000313" key="1">
    <source>
        <dbReference type="EMBL" id="QFG74059.1"/>
    </source>
</evidence>
<reference evidence="1" key="1">
    <citation type="journal article" date="2019" name="Philos. Trans. R. Soc. Lond., B, Biol. Sci.">
        <title>Targeted metagenomic recovery of four divergent viruses reveals shared and distinctive characteristics of giant viruses of marine eukaryotes.</title>
        <authorList>
            <person name="Needham D.M."/>
            <person name="Poirier C."/>
            <person name="Hehenberger E."/>
            <person name="Jimenez V."/>
            <person name="Swalwell J.E."/>
            <person name="Santoro A.E."/>
            <person name="Worden A.Z."/>
        </authorList>
    </citation>
    <scope>NUCLEOTIDE SEQUENCE</scope>
    <source>
        <strain evidence="1">OPacV-662</strain>
    </source>
</reference>
<sequence length="154" mass="17809">MPKNIRSQITNTIKSLRNIKFTTSGKSFATNDKSFTTNNESFATNDESFATNDESFTNKNLVLPPIKTTNSRNSQAWDKFADKHRNSFEKTYHNKAFQNIRPKPPLDKKTKESSFRVRLARRRNAAVKELMSTVQKIIFKLPKLPKIQHSLSFK</sequence>
<name>A0A5J6VJU8_9VIRU</name>
<organism evidence="1">
    <name type="scientific">Megaviridae environmental sample</name>
    <dbReference type="NCBI Taxonomy" id="1737588"/>
    <lineage>
        <taxon>Viruses</taxon>
        <taxon>Varidnaviria</taxon>
        <taxon>Bamfordvirae</taxon>
        <taxon>Nucleocytoviricota</taxon>
        <taxon>Megaviricetes</taxon>
        <taxon>Imitervirales</taxon>
        <taxon>Mimiviridae</taxon>
        <taxon>environmental samples</taxon>
    </lineage>
</organism>
<protein>
    <submittedName>
        <fullName evidence="1">Uncharacterized protein</fullName>
    </submittedName>
</protein>
<accession>A0A5J6VJU8</accession>